<keyword evidence="2" id="KW-1185">Reference proteome</keyword>
<sequence>MDLKATDDEDGGSRAGFRHSSVVRRSQALDVELRSCSLKERRSFSFAEFLLEVIANPPLGHNNTILFGPQQTGCVTVSDRKAPASRDREGETLQLPEVTVSLHQQAVTRGTSQVG</sequence>
<protein>
    <submittedName>
        <fullName evidence="1">Uncharacterized protein</fullName>
    </submittedName>
</protein>
<organism evidence="1 2">
    <name type="scientific">Liparis tanakae</name>
    <name type="common">Tanaka's snailfish</name>
    <dbReference type="NCBI Taxonomy" id="230148"/>
    <lineage>
        <taxon>Eukaryota</taxon>
        <taxon>Metazoa</taxon>
        <taxon>Chordata</taxon>
        <taxon>Craniata</taxon>
        <taxon>Vertebrata</taxon>
        <taxon>Euteleostomi</taxon>
        <taxon>Actinopterygii</taxon>
        <taxon>Neopterygii</taxon>
        <taxon>Teleostei</taxon>
        <taxon>Neoteleostei</taxon>
        <taxon>Acanthomorphata</taxon>
        <taxon>Eupercaria</taxon>
        <taxon>Perciformes</taxon>
        <taxon>Cottioidei</taxon>
        <taxon>Cottales</taxon>
        <taxon>Liparidae</taxon>
        <taxon>Liparis</taxon>
    </lineage>
</organism>
<evidence type="ECO:0000313" key="2">
    <source>
        <dbReference type="Proteomes" id="UP000314294"/>
    </source>
</evidence>
<comment type="caution">
    <text evidence="1">The sequence shown here is derived from an EMBL/GenBank/DDBJ whole genome shotgun (WGS) entry which is preliminary data.</text>
</comment>
<proteinExistence type="predicted"/>
<reference evidence="1 2" key="1">
    <citation type="submission" date="2019-03" db="EMBL/GenBank/DDBJ databases">
        <title>First draft genome of Liparis tanakae, snailfish: a comprehensive survey of snailfish specific genes.</title>
        <authorList>
            <person name="Kim W."/>
            <person name="Song I."/>
            <person name="Jeong J.-H."/>
            <person name="Kim D."/>
            <person name="Kim S."/>
            <person name="Ryu S."/>
            <person name="Song J.Y."/>
            <person name="Lee S.K."/>
        </authorList>
    </citation>
    <scope>NUCLEOTIDE SEQUENCE [LARGE SCALE GENOMIC DNA]</scope>
    <source>
        <tissue evidence="1">Muscle</tissue>
    </source>
</reference>
<name>A0A4Z2JC56_9TELE</name>
<dbReference type="AlphaFoldDB" id="A0A4Z2JC56"/>
<dbReference type="Proteomes" id="UP000314294">
    <property type="component" value="Unassembled WGS sequence"/>
</dbReference>
<accession>A0A4Z2JC56</accession>
<gene>
    <name evidence="1" type="ORF">EYF80_002605</name>
</gene>
<evidence type="ECO:0000313" key="1">
    <source>
        <dbReference type="EMBL" id="TNN87404.1"/>
    </source>
</evidence>
<dbReference type="EMBL" id="SRLO01000011">
    <property type="protein sequence ID" value="TNN87404.1"/>
    <property type="molecule type" value="Genomic_DNA"/>
</dbReference>